<reference evidence="3" key="1">
    <citation type="journal article" date="2019" name="Int. J. Syst. Evol. Microbiol.">
        <title>The Global Catalogue of Microorganisms (GCM) 10K type strain sequencing project: providing services to taxonomists for standard genome sequencing and annotation.</title>
        <authorList>
            <consortium name="The Broad Institute Genomics Platform"/>
            <consortium name="The Broad Institute Genome Sequencing Center for Infectious Disease"/>
            <person name="Wu L."/>
            <person name="Ma J."/>
        </authorList>
    </citation>
    <scope>NUCLEOTIDE SEQUENCE [LARGE SCALE GENOMIC DNA]</scope>
    <source>
        <strain evidence="3">CCM 8939</strain>
    </source>
</reference>
<dbReference type="Proteomes" id="UP000645390">
    <property type="component" value="Unassembled WGS sequence"/>
</dbReference>
<keyword evidence="3" id="KW-1185">Reference proteome</keyword>
<dbReference type="InterPro" id="IPR051159">
    <property type="entry name" value="Hexapeptide_acetyltransf"/>
</dbReference>
<dbReference type="InterPro" id="IPR001451">
    <property type="entry name" value="Hexapep"/>
</dbReference>
<dbReference type="Pfam" id="PF00132">
    <property type="entry name" value="Hexapep"/>
    <property type="match status" value="1"/>
</dbReference>
<keyword evidence="1" id="KW-1133">Transmembrane helix</keyword>
<keyword evidence="1" id="KW-0472">Membrane</keyword>
<proteinExistence type="predicted"/>
<gene>
    <name evidence="2" type="ORF">GCM10008119_31800</name>
</gene>
<protein>
    <submittedName>
        <fullName evidence="2">Acetyltransferase</fullName>
    </submittedName>
</protein>
<sequence>MGFKIIWFIKTMFWRLIVGKIGILSYFSDPVFLFGAKRIFIGNRVRIFPQARLETHFKGEIIFEDNISIGQNLHIVSSHEKLVIGKNTTFSANVFVTNVDHEYSELNIHILKQKYLVKTTKIGENSFLGYGVVIQAGTILGKHCIVGSNAVVRGVFPDYCVIVGSPARIVKRYNHDSKLWQRTDSDGQFLNYKE</sequence>
<feature type="transmembrane region" description="Helical" evidence="1">
    <location>
        <begin position="12"/>
        <end position="36"/>
    </location>
</feature>
<comment type="caution">
    <text evidence="2">The sequence shown here is derived from an EMBL/GenBank/DDBJ whole genome shotgun (WGS) entry which is preliminary data.</text>
</comment>
<dbReference type="Gene3D" id="2.160.10.10">
    <property type="entry name" value="Hexapeptide repeat proteins"/>
    <property type="match status" value="1"/>
</dbReference>
<evidence type="ECO:0000313" key="2">
    <source>
        <dbReference type="EMBL" id="GGI28267.1"/>
    </source>
</evidence>
<name>A0ABQ2BKA2_9SPHI</name>
<keyword evidence="1" id="KW-0812">Transmembrane</keyword>
<organism evidence="2 3">
    <name type="scientific">Pedobacter mendelii</name>
    <dbReference type="NCBI Taxonomy" id="1908240"/>
    <lineage>
        <taxon>Bacteria</taxon>
        <taxon>Pseudomonadati</taxon>
        <taxon>Bacteroidota</taxon>
        <taxon>Sphingobacteriia</taxon>
        <taxon>Sphingobacteriales</taxon>
        <taxon>Sphingobacteriaceae</taxon>
        <taxon>Pedobacter</taxon>
    </lineage>
</organism>
<dbReference type="CDD" id="cd04647">
    <property type="entry name" value="LbH_MAT_like"/>
    <property type="match status" value="1"/>
</dbReference>
<evidence type="ECO:0000313" key="3">
    <source>
        <dbReference type="Proteomes" id="UP000645390"/>
    </source>
</evidence>
<accession>A0ABQ2BKA2</accession>
<dbReference type="PANTHER" id="PTHR23416:SF78">
    <property type="entry name" value="LIPOPOLYSACCHARIDE BIOSYNTHESIS O-ACETYL TRANSFERASE WBBJ-RELATED"/>
    <property type="match status" value="1"/>
</dbReference>
<dbReference type="EMBL" id="BMDJ01000010">
    <property type="protein sequence ID" value="GGI28267.1"/>
    <property type="molecule type" value="Genomic_DNA"/>
</dbReference>
<evidence type="ECO:0000256" key="1">
    <source>
        <dbReference type="SAM" id="Phobius"/>
    </source>
</evidence>
<dbReference type="InterPro" id="IPR011004">
    <property type="entry name" value="Trimer_LpxA-like_sf"/>
</dbReference>
<dbReference type="PANTHER" id="PTHR23416">
    <property type="entry name" value="SIALIC ACID SYNTHASE-RELATED"/>
    <property type="match status" value="1"/>
</dbReference>
<dbReference type="SUPFAM" id="SSF51161">
    <property type="entry name" value="Trimeric LpxA-like enzymes"/>
    <property type="match status" value="1"/>
</dbReference>
<dbReference type="RefSeq" id="WP_188416315.1">
    <property type="nucleotide sequence ID" value="NZ_BMDJ01000010.1"/>
</dbReference>